<evidence type="ECO:0000256" key="3">
    <source>
        <dbReference type="ARBA" id="ARBA00022679"/>
    </source>
</evidence>
<organism evidence="11 13">
    <name type="scientific">Medicago truncatula</name>
    <name type="common">Barrel medic</name>
    <name type="synonym">Medicago tribuloides</name>
    <dbReference type="NCBI Taxonomy" id="3880"/>
    <lineage>
        <taxon>Eukaryota</taxon>
        <taxon>Viridiplantae</taxon>
        <taxon>Streptophyta</taxon>
        <taxon>Embryophyta</taxon>
        <taxon>Tracheophyta</taxon>
        <taxon>Spermatophyta</taxon>
        <taxon>Magnoliopsida</taxon>
        <taxon>eudicotyledons</taxon>
        <taxon>Gunneridae</taxon>
        <taxon>Pentapetalae</taxon>
        <taxon>rosids</taxon>
        <taxon>fabids</taxon>
        <taxon>Fabales</taxon>
        <taxon>Fabaceae</taxon>
        <taxon>Papilionoideae</taxon>
        <taxon>50 kb inversion clade</taxon>
        <taxon>NPAAA clade</taxon>
        <taxon>Hologalegina</taxon>
        <taxon>IRL clade</taxon>
        <taxon>Trifolieae</taxon>
        <taxon>Medicago</taxon>
    </lineage>
</organism>
<dbReference type="EC" id="2.3.2.27" evidence="2"/>
<dbReference type="SMART" id="SM00184">
    <property type="entry name" value="RING"/>
    <property type="match status" value="1"/>
</dbReference>
<dbReference type="SUPFAM" id="SSF57850">
    <property type="entry name" value="RING/U-box"/>
    <property type="match status" value="1"/>
</dbReference>
<dbReference type="eggNOG" id="KOG0800">
    <property type="taxonomic scope" value="Eukaryota"/>
</dbReference>
<evidence type="ECO:0000313" key="13">
    <source>
        <dbReference type="Proteomes" id="UP000002051"/>
    </source>
</evidence>
<dbReference type="Gene3D" id="3.30.40.10">
    <property type="entry name" value="Zinc/RING finger domain, C3HC4 (zinc finger)"/>
    <property type="match status" value="1"/>
</dbReference>
<sequence>MANQYRLGNRHNQERSPIYLRLFGSNISIIPTTTHNALEGNNTSQFINGGPRSVSSISARDNMSLSSLYPTIGGQIEVAPVVESDYQRSGDVVGNSSNANSVSSFNDEINTTTTGARNDELCQANSSFKRSRSPDPFTRGETSNQGSQIDERFSRRRTLPPPFHPYQDNVNNMSSLPTTTFWDHFIMDEDVDVEAGLSSTTTLSEINSSPGGPASFLYPSAATREATCSSSQGTSFSQNGDNNNNLDFFELDYWATQNRLLHSQEHIDWITNSEDWQDEMNEVGLEEEEILMYIQQETYQPNTEETSTMNQTCTICQEDFIDGECIGRLDCNHIYHLNCIKQWLEEKNVCPICKNTALNIYEDDDDDESEDE</sequence>
<evidence type="ECO:0000256" key="8">
    <source>
        <dbReference type="PROSITE-ProRule" id="PRU00175"/>
    </source>
</evidence>
<evidence type="ECO:0000259" key="10">
    <source>
        <dbReference type="PROSITE" id="PS50089"/>
    </source>
</evidence>
<dbReference type="InterPro" id="IPR013083">
    <property type="entry name" value="Znf_RING/FYVE/PHD"/>
</dbReference>
<reference evidence="11 13" key="1">
    <citation type="journal article" date="2011" name="Nature">
        <title>The Medicago genome provides insight into the evolution of rhizobial symbioses.</title>
        <authorList>
            <person name="Young N.D."/>
            <person name="Debelle F."/>
            <person name="Oldroyd G.E."/>
            <person name="Geurts R."/>
            <person name="Cannon S.B."/>
            <person name="Udvardi M.K."/>
            <person name="Benedito V.A."/>
            <person name="Mayer K.F."/>
            <person name="Gouzy J."/>
            <person name="Schoof H."/>
            <person name="Van de Peer Y."/>
            <person name="Proost S."/>
            <person name="Cook D.R."/>
            <person name="Meyers B.C."/>
            <person name="Spannagl M."/>
            <person name="Cheung F."/>
            <person name="De Mita S."/>
            <person name="Krishnakumar V."/>
            <person name="Gundlach H."/>
            <person name="Zhou S."/>
            <person name="Mudge J."/>
            <person name="Bharti A.K."/>
            <person name="Murray J.D."/>
            <person name="Naoumkina M.A."/>
            <person name="Rosen B."/>
            <person name="Silverstein K.A."/>
            <person name="Tang H."/>
            <person name="Rombauts S."/>
            <person name="Zhao P.X."/>
            <person name="Zhou P."/>
            <person name="Barbe V."/>
            <person name="Bardou P."/>
            <person name="Bechner M."/>
            <person name="Bellec A."/>
            <person name="Berger A."/>
            <person name="Berges H."/>
            <person name="Bidwell S."/>
            <person name="Bisseling T."/>
            <person name="Choisne N."/>
            <person name="Couloux A."/>
            <person name="Denny R."/>
            <person name="Deshpande S."/>
            <person name="Dai X."/>
            <person name="Doyle J.J."/>
            <person name="Dudez A.M."/>
            <person name="Farmer A.D."/>
            <person name="Fouteau S."/>
            <person name="Franken C."/>
            <person name="Gibelin C."/>
            <person name="Gish J."/>
            <person name="Goldstein S."/>
            <person name="Gonzalez A.J."/>
            <person name="Green P.J."/>
            <person name="Hallab A."/>
            <person name="Hartog M."/>
            <person name="Hua A."/>
            <person name="Humphray S.J."/>
            <person name="Jeong D.H."/>
            <person name="Jing Y."/>
            <person name="Jocker A."/>
            <person name="Kenton S.M."/>
            <person name="Kim D.J."/>
            <person name="Klee K."/>
            <person name="Lai H."/>
            <person name="Lang C."/>
            <person name="Lin S."/>
            <person name="Macmil S.L."/>
            <person name="Magdelenat G."/>
            <person name="Matthews L."/>
            <person name="McCorrison J."/>
            <person name="Monaghan E.L."/>
            <person name="Mun J.H."/>
            <person name="Najar F.Z."/>
            <person name="Nicholson C."/>
            <person name="Noirot C."/>
            <person name="O'Bleness M."/>
            <person name="Paule C.R."/>
            <person name="Poulain J."/>
            <person name="Prion F."/>
            <person name="Qin B."/>
            <person name="Qu C."/>
            <person name="Retzel E.F."/>
            <person name="Riddle C."/>
            <person name="Sallet E."/>
            <person name="Samain S."/>
            <person name="Samson N."/>
            <person name="Sanders I."/>
            <person name="Saurat O."/>
            <person name="Scarpelli C."/>
            <person name="Schiex T."/>
            <person name="Segurens B."/>
            <person name="Severin A.J."/>
            <person name="Sherrier D.J."/>
            <person name="Shi R."/>
            <person name="Sims S."/>
            <person name="Singer S.R."/>
            <person name="Sinharoy S."/>
            <person name="Sterck L."/>
            <person name="Viollet A."/>
            <person name="Wang B.B."/>
            <person name="Wang K."/>
            <person name="Wang M."/>
            <person name="Wang X."/>
            <person name="Warfsmann J."/>
            <person name="Weissenbach J."/>
            <person name="White D.D."/>
            <person name="White J.D."/>
            <person name="Wiley G.B."/>
            <person name="Wincker P."/>
            <person name="Xing Y."/>
            <person name="Yang L."/>
            <person name="Yao Z."/>
            <person name="Ying F."/>
            <person name="Zhai J."/>
            <person name="Zhou L."/>
            <person name="Zuber A."/>
            <person name="Denarie J."/>
            <person name="Dixon R.A."/>
            <person name="May G.D."/>
            <person name="Schwartz D.C."/>
            <person name="Rogers J."/>
            <person name="Quetier F."/>
            <person name="Town C.D."/>
            <person name="Roe B.A."/>
        </authorList>
    </citation>
    <scope>NUCLEOTIDE SEQUENCE [LARGE SCALE GENOMIC DNA]</scope>
    <source>
        <strain evidence="11">A17</strain>
        <strain evidence="12 13">cv. Jemalong A17</strain>
    </source>
</reference>
<comment type="catalytic activity">
    <reaction evidence="1">
        <text>S-ubiquitinyl-[E2 ubiquitin-conjugating enzyme]-L-cysteine + [acceptor protein]-L-lysine = [E2 ubiquitin-conjugating enzyme]-L-cysteine + N(6)-ubiquitinyl-[acceptor protein]-L-lysine.</text>
        <dbReference type="EC" id="2.3.2.27"/>
    </reaction>
</comment>
<evidence type="ECO:0000256" key="1">
    <source>
        <dbReference type="ARBA" id="ARBA00000900"/>
    </source>
</evidence>
<proteinExistence type="predicted"/>
<evidence type="ECO:0000313" key="12">
    <source>
        <dbReference type="EnsemblPlants" id="AES99307"/>
    </source>
</evidence>
<keyword evidence="5 8" id="KW-0863">Zinc-finger</keyword>
<evidence type="ECO:0000313" key="11">
    <source>
        <dbReference type="EMBL" id="AES99307.1"/>
    </source>
</evidence>
<keyword evidence="6" id="KW-0833">Ubl conjugation pathway</keyword>
<feature type="region of interest" description="Disordered" evidence="9">
    <location>
        <begin position="124"/>
        <end position="171"/>
    </location>
</feature>
<dbReference type="PaxDb" id="3880-AES99307"/>
<reference evidence="11 13" key="2">
    <citation type="journal article" date="2014" name="BMC Genomics">
        <title>An improved genome release (version Mt4.0) for the model legume Medicago truncatula.</title>
        <authorList>
            <person name="Tang H."/>
            <person name="Krishnakumar V."/>
            <person name="Bidwell S."/>
            <person name="Rosen B."/>
            <person name="Chan A."/>
            <person name="Zhou S."/>
            <person name="Gentzbittel L."/>
            <person name="Childs K.L."/>
            <person name="Yandell M."/>
            <person name="Gundlach H."/>
            <person name="Mayer K.F."/>
            <person name="Schwartz D.C."/>
            <person name="Town C.D."/>
        </authorList>
    </citation>
    <scope>GENOME REANNOTATION</scope>
    <source>
        <strain evidence="12 13">cv. Jemalong A17</strain>
    </source>
</reference>
<dbReference type="GO" id="GO:0008270">
    <property type="term" value="F:zinc ion binding"/>
    <property type="evidence" value="ECO:0007669"/>
    <property type="project" value="UniProtKB-KW"/>
</dbReference>
<accession>G7K1V9</accession>
<dbReference type="InterPro" id="IPR045191">
    <property type="entry name" value="MBR1/2-like"/>
</dbReference>
<evidence type="ECO:0000256" key="4">
    <source>
        <dbReference type="ARBA" id="ARBA00022723"/>
    </source>
</evidence>
<dbReference type="Proteomes" id="UP000002051">
    <property type="component" value="Chromosome 5"/>
</dbReference>
<dbReference type="AlphaFoldDB" id="G7K1V9"/>
<keyword evidence="4" id="KW-0479">Metal-binding</keyword>
<evidence type="ECO:0000256" key="5">
    <source>
        <dbReference type="ARBA" id="ARBA00022771"/>
    </source>
</evidence>
<dbReference type="PROSITE" id="PS50089">
    <property type="entry name" value="ZF_RING_2"/>
    <property type="match status" value="1"/>
</dbReference>
<dbReference type="CDD" id="cd16469">
    <property type="entry name" value="RING-H2_RNF24-like"/>
    <property type="match status" value="1"/>
</dbReference>
<feature type="domain" description="RING-type" evidence="10">
    <location>
        <begin position="313"/>
        <end position="354"/>
    </location>
</feature>
<keyword evidence="13" id="KW-1185">Reference proteome</keyword>
<reference evidence="12" key="3">
    <citation type="submission" date="2015-04" db="UniProtKB">
        <authorList>
            <consortium name="EnsemblPlants"/>
        </authorList>
    </citation>
    <scope>IDENTIFICATION</scope>
    <source>
        <strain evidence="12">cv. Jemalong A17</strain>
    </source>
</reference>
<evidence type="ECO:0000256" key="9">
    <source>
        <dbReference type="SAM" id="MobiDB-lite"/>
    </source>
</evidence>
<evidence type="ECO:0000256" key="6">
    <source>
        <dbReference type="ARBA" id="ARBA00022786"/>
    </source>
</evidence>
<dbReference type="HOGENOM" id="CLU_031590_0_0_1"/>
<dbReference type="PANTHER" id="PTHR22937:SF163">
    <property type="entry name" value="RING-TYPE E3 UBIQUITIN TRANSFERASE"/>
    <property type="match status" value="1"/>
</dbReference>
<dbReference type="InterPro" id="IPR001841">
    <property type="entry name" value="Znf_RING"/>
</dbReference>
<dbReference type="EnsemblPlants" id="AES99307">
    <property type="protein sequence ID" value="AES99307"/>
    <property type="gene ID" value="MTR_5g079050"/>
</dbReference>
<dbReference type="Pfam" id="PF13639">
    <property type="entry name" value="zf-RING_2"/>
    <property type="match status" value="1"/>
</dbReference>
<keyword evidence="3" id="KW-0808">Transferase</keyword>
<evidence type="ECO:0000256" key="7">
    <source>
        <dbReference type="ARBA" id="ARBA00022833"/>
    </source>
</evidence>
<protein>
    <recommendedName>
        <fullName evidence="2">RING-type E3 ubiquitin transferase</fullName>
        <ecNumber evidence="2">2.3.2.27</ecNumber>
    </recommendedName>
</protein>
<dbReference type="EMBL" id="CM001221">
    <property type="protein sequence ID" value="AES99307.1"/>
    <property type="molecule type" value="Genomic_DNA"/>
</dbReference>
<dbReference type="GO" id="GO:0061630">
    <property type="term" value="F:ubiquitin protein ligase activity"/>
    <property type="evidence" value="ECO:0000318"/>
    <property type="project" value="GO_Central"/>
</dbReference>
<gene>
    <name evidence="11" type="ordered locus">MTR_5g079050</name>
</gene>
<dbReference type="PANTHER" id="PTHR22937">
    <property type="entry name" value="E3 UBIQUITIN-PROTEIN LIGASE RNF165"/>
    <property type="match status" value="1"/>
</dbReference>
<dbReference type="STRING" id="3880.G7K1V9"/>
<keyword evidence="7" id="KW-0862">Zinc</keyword>
<name>G7K1V9_MEDTR</name>
<evidence type="ECO:0000256" key="2">
    <source>
        <dbReference type="ARBA" id="ARBA00012483"/>
    </source>
</evidence>